<evidence type="ECO:0000256" key="7">
    <source>
        <dbReference type="ARBA" id="ARBA00022801"/>
    </source>
</evidence>
<dbReference type="GO" id="GO:0008270">
    <property type="term" value="F:zinc ion binding"/>
    <property type="evidence" value="ECO:0007669"/>
    <property type="project" value="UniProtKB-KW"/>
</dbReference>
<keyword evidence="3" id="KW-0479">Metal-binding</keyword>
<dbReference type="PANTHER" id="PTHR10887">
    <property type="entry name" value="DNA2/NAM7 HELICASE FAMILY"/>
    <property type="match status" value="1"/>
</dbReference>
<keyword evidence="6" id="KW-0863">Zinc-finger</keyword>
<evidence type="ECO:0000313" key="15">
    <source>
        <dbReference type="EMBL" id="KAI1714330.1"/>
    </source>
</evidence>
<dbReference type="InterPro" id="IPR017896">
    <property type="entry name" value="4Fe4S_Fe-S-bd"/>
</dbReference>
<reference evidence="15" key="1">
    <citation type="submission" date="2022-01" db="EMBL/GenBank/DDBJ databases">
        <title>Genome Sequence Resource for Two Populations of Ditylenchus destructor, the Migratory Endoparasitic Phytonematode.</title>
        <authorList>
            <person name="Zhang H."/>
            <person name="Lin R."/>
            <person name="Xie B."/>
        </authorList>
    </citation>
    <scope>NUCLEOTIDE SEQUENCE</scope>
    <source>
        <strain evidence="15">BazhouSP</strain>
    </source>
</reference>
<evidence type="ECO:0000259" key="13">
    <source>
        <dbReference type="PROSITE" id="PS51379"/>
    </source>
</evidence>
<dbReference type="CDD" id="cd06008">
    <property type="entry name" value="NF-X1-zinc-finger"/>
    <property type="match status" value="1"/>
</dbReference>
<dbReference type="CDD" id="cd18808">
    <property type="entry name" value="SF1_C_Upf1"/>
    <property type="match status" value="1"/>
</dbReference>
<accession>A0AAD4N452</accession>
<keyword evidence="5" id="KW-0547">Nucleotide-binding</keyword>
<protein>
    <submittedName>
        <fullName evidence="15">AAA domain-containing protein</fullName>
    </submittedName>
</protein>
<evidence type="ECO:0000256" key="2">
    <source>
        <dbReference type="ARBA" id="ARBA00022490"/>
    </source>
</evidence>
<keyword evidence="4" id="KW-0677">Repeat</keyword>
<dbReference type="Pfam" id="PF13087">
    <property type="entry name" value="AAA_12"/>
    <property type="match status" value="1"/>
</dbReference>
<feature type="compositionally biased region" description="Basic and acidic residues" evidence="12">
    <location>
        <begin position="10"/>
        <end position="25"/>
    </location>
</feature>
<feature type="compositionally biased region" description="Polar residues" evidence="12">
    <location>
        <begin position="57"/>
        <end position="88"/>
    </location>
</feature>
<evidence type="ECO:0000256" key="4">
    <source>
        <dbReference type="ARBA" id="ARBA00022737"/>
    </source>
</evidence>
<evidence type="ECO:0000256" key="8">
    <source>
        <dbReference type="ARBA" id="ARBA00022806"/>
    </source>
</evidence>
<keyword evidence="9" id="KW-0862">Zinc</keyword>
<evidence type="ECO:0000259" key="14">
    <source>
        <dbReference type="PROSITE" id="PS51981"/>
    </source>
</evidence>
<dbReference type="GO" id="GO:0002376">
    <property type="term" value="P:immune system process"/>
    <property type="evidence" value="ECO:0007669"/>
    <property type="project" value="UniProtKB-KW"/>
</dbReference>
<feature type="compositionally biased region" description="Low complexity" evidence="12">
    <location>
        <begin position="30"/>
        <end position="39"/>
    </location>
</feature>
<dbReference type="InterPro" id="IPR057373">
    <property type="entry name" value="ZNFX1"/>
</dbReference>
<dbReference type="GO" id="GO:0005524">
    <property type="term" value="F:ATP binding"/>
    <property type="evidence" value="ECO:0007669"/>
    <property type="project" value="UniProtKB-KW"/>
</dbReference>
<keyword evidence="10" id="KW-0067">ATP-binding</keyword>
<evidence type="ECO:0000256" key="1">
    <source>
        <dbReference type="ARBA" id="ARBA00004496"/>
    </source>
</evidence>
<evidence type="ECO:0000256" key="9">
    <source>
        <dbReference type="ARBA" id="ARBA00022833"/>
    </source>
</evidence>
<dbReference type="GO" id="GO:0004386">
    <property type="term" value="F:helicase activity"/>
    <property type="evidence" value="ECO:0007669"/>
    <property type="project" value="UniProtKB-KW"/>
</dbReference>
<sequence>MRIGPTDTMFPRKKEEPQPKSDAKRKPSRPGRTSGPRGRSNSHNVPAPAHGNEANKPGSSQKMPQRNLSNNARSSQYNKGAPPTNASKNVPKFSSLRLNAAGAKNKGKEEAVAKGGQNGQKNNRVFLIGSEKLEQICSDLDCGKMLEGSSDLLKEVQTRDFMNRLDAITHWKDMTSRIDRLLGKVDAAVTNLKRVGTQFLNERTMEALNNLEEAIQARLTEKASQIDLQDKENVTNQVEKYQTRIFVGSRGLPPQNFRNLSVIPVREDFEEGDKTVYLRPNKIHGNYDDGEHYLDVHFRLLREDLIRPLRDGIQEYRQQMRARQRSAQFKPSKKPDLYVYRDVQVFEGELYQQTGQLLNYVKLQTHRNMHWNKKLIYGSLVCLSSDDFNKNFIFGLVQDRDEKMLWKGKVGLKLENPGQLKTTVLYNMVESPAFFEAYKHVMLAMQSIRMNGAIPFARYLVHAETNTNRPEYIEKNNGRINFDIVLQKDEPIKNARSLSNNITELGESIKAEDWGMDQSQFEALKYALSNELVVMQGPPGTGKTYLGLQLTRILLANQRIWTAQGDEAALADDIDDDGFYIPPPRSDDRPILVVCYTNHALDQFLEGISQSLKNGIIRIGGQCKNAALKRFMLHNVRHVFNEARRRAPRDNAASSVRYDLYETKDTVKSLQQKMEKLMGSIIQLESRLPSPNALEGIFTDRNLPYCKSVKYFLLETKHFMFHWLTRSGKPEMDLQILLELREWGFPEITIKNAAYHMFSLGIHSCHEIAEWILSNQERGTPISDTYLIPEIRHWPKFADIKRVTKECHVHQFVATQMLSSMDNPVVGNVLNAHRRHRNVQTGQNFKARNLNAINEGEIDAEFLLAARDETADNRMLYAPVDEIFTVQSKQKKKKKEWFVPELMKLYEPLIKTAPAMSEDEAQNVGADIWKLSLQDRWRLYQYWINKELPRMTMKLKDVEADYGHNVQRFLELRSLADVEVLRTAKVIGMTTTGAAKHQAALLSLKPRIVIVEEAAEVLEAHLLACLTLACEHFILIGDHQQLRPNPAVYELAKDYKLDVSLFERLINNGYPYRALKRQHRMRPEISRVLMPHFYPDLEDDNSVMDLPHVLGVTKDLLFINHSHPEENRSQILSHSNLFEADYSVRLAFYFIQQGYKADQVTILCTYLDQLLEVRKRANNVFGKDHKIRIENVDNYQGEECDIIILSLVRSNNPDNKIGYLNISNRVCVALSRAKIGLYVLGNMDFLASRCKLWMQIRKSVEDAGAMSEGTFPVKCQMHGVEQVIESLEEFDKKCPEGGCGQPCNFRRDCGHTCMKMCHATDSQHKDPCIRPCEKRCNSEFQHPCKKQCSKPCGDCKEEVVKHLPCGHSKLAGCALPTDKILCNEKCTRLLSCTHPVKMKCSDNVNTFKCTANVLKRWPICGHEVETKCSTDVNLTLCPKPCATPLAECGHLCLGTCGKCRNGRIHVACKENCKRILVCGHECKSKCSKICPPCDRPCETICGHSQCGKMAVFGEQQKKTRLGYMDEKPCPKCVEECHNQCEHRKCDSKCWMPCKVPPCQEPCNNNLPCPLKVKDGKRTEDPHKCIGVCGEECLSICKICDPKKFEEIQTIFFGTEEDDDARFVRLKDCGHIFEVTGLDHWVESKSTSTAVSIVPIECPKCKTPIKRSSRYISALNKRAFDIEQIKRFNRGKSNRDLMMDFAKFDTKKLQPLMKEVQDVIDSYGEHRDIYRDFQIVFGQLRSVKDNNLTVHWINTARNVLRIADQIWKMFQSIRKENFSFSFDPLSQEMSNAISVLQRYNIVALPVNQFLYAEIDYLLKRLAYDNDMRNIAELTLVQIAHEMDRLSLLKDLMTYLGKVFNTKTDFNTENNKRFHTLLDGLYGNKEFTGEHRDALKQQFKELTERHKVPNFGISEAERIEIVKALGYDVRNWYKCSKGHLYGIGDCGMAMVSSKCPECNEEIGGSQHRLVSTSRDTTNEFRRGVAPLLPIIPPEFNQFLNMREFLPL</sequence>
<dbReference type="InterPro" id="IPR000967">
    <property type="entry name" value="Znf_NFX1"/>
</dbReference>
<dbReference type="GO" id="GO:0031048">
    <property type="term" value="P:regulatory ncRNA-mediated heterochromatin formation"/>
    <property type="evidence" value="ECO:0007669"/>
    <property type="project" value="TreeGrafter"/>
</dbReference>
<dbReference type="InterPro" id="IPR041677">
    <property type="entry name" value="DNA2/NAM7_AAA_11"/>
</dbReference>
<keyword evidence="8" id="KW-0347">Helicase</keyword>
<comment type="caution">
    <text evidence="15">The sequence shown here is derived from an EMBL/GenBank/DDBJ whole genome shotgun (WGS) entry which is preliminary data.</text>
</comment>
<dbReference type="InterPro" id="IPR041679">
    <property type="entry name" value="DNA2/NAM7-like_C"/>
</dbReference>
<dbReference type="GO" id="GO:0005694">
    <property type="term" value="C:chromosome"/>
    <property type="evidence" value="ECO:0007669"/>
    <property type="project" value="UniProtKB-ARBA"/>
</dbReference>
<dbReference type="FunFam" id="3.40.50.300:FF:000326">
    <property type="entry name" value="P-loop containing nucleoside triphosphate hydrolase"/>
    <property type="match status" value="1"/>
</dbReference>
<dbReference type="PANTHER" id="PTHR10887:SF341">
    <property type="entry name" value="NFX1-TYPE ZINC FINGER-CONTAINING PROTEIN 1"/>
    <property type="match status" value="1"/>
</dbReference>
<gene>
    <name evidence="15" type="ORF">DdX_08423</name>
</gene>
<dbReference type="SUPFAM" id="SSF52540">
    <property type="entry name" value="P-loop containing nucleoside triphosphate hydrolases"/>
    <property type="match status" value="1"/>
</dbReference>
<dbReference type="Pfam" id="PF13086">
    <property type="entry name" value="AAA_11"/>
    <property type="match status" value="2"/>
</dbReference>
<dbReference type="SMART" id="SM00438">
    <property type="entry name" value="ZnF_NFX"/>
    <property type="match status" value="4"/>
</dbReference>
<name>A0AAD4N452_9BILA</name>
<feature type="region of interest" description="Disordered" evidence="12">
    <location>
        <begin position="1"/>
        <end position="92"/>
    </location>
</feature>
<dbReference type="PROSITE" id="PS51379">
    <property type="entry name" value="4FE4S_FER_2"/>
    <property type="match status" value="1"/>
</dbReference>
<dbReference type="InterPro" id="IPR027417">
    <property type="entry name" value="P-loop_NTPase"/>
</dbReference>
<evidence type="ECO:0000256" key="3">
    <source>
        <dbReference type="ARBA" id="ARBA00022723"/>
    </source>
</evidence>
<evidence type="ECO:0000256" key="11">
    <source>
        <dbReference type="ARBA" id="ARBA00022859"/>
    </source>
</evidence>
<keyword evidence="7" id="KW-0378">Hydrolase</keyword>
<evidence type="ECO:0000313" key="16">
    <source>
        <dbReference type="Proteomes" id="UP001201812"/>
    </source>
</evidence>
<evidence type="ECO:0000256" key="12">
    <source>
        <dbReference type="SAM" id="MobiDB-lite"/>
    </source>
</evidence>
<feature type="domain" description="4Fe-4S ferredoxin-type" evidence="13">
    <location>
        <begin position="1575"/>
        <end position="1607"/>
    </location>
</feature>
<dbReference type="Proteomes" id="UP001201812">
    <property type="component" value="Unassembled WGS sequence"/>
</dbReference>
<comment type="subcellular location">
    <subcellularLocation>
        <location evidence="1">Cytoplasm</location>
    </subcellularLocation>
</comment>
<proteinExistence type="predicted"/>
<keyword evidence="16" id="KW-1185">Reference proteome</keyword>
<dbReference type="GO" id="GO:0016787">
    <property type="term" value="F:hydrolase activity"/>
    <property type="evidence" value="ECO:0007669"/>
    <property type="project" value="UniProtKB-KW"/>
</dbReference>
<keyword evidence="2" id="KW-0963">Cytoplasm</keyword>
<evidence type="ECO:0000256" key="10">
    <source>
        <dbReference type="ARBA" id="ARBA00022840"/>
    </source>
</evidence>
<dbReference type="GO" id="GO:0005737">
    <property type="term" value="C:cytoplasm"/>
    <property type="evidence" value="ECO:0007669"/>
    <property type="project" value="UniProtKB-SubCell"/>
</dbReference>
<organism evidence="15 16">
    <name type="scientific">Ditylenchus destructor</name>
    <dbReference type="NCBI Taxonomy" id="166010"/>
    <lineage>
        <taxon>Eukaryota</taxon>
        <taxon>Metazoa</taxon>
        <taxon>Ecdysozoa</taxon>
        <taxon>Nematoda</taxon>
        <taxon>Chromadorea</taxon>
        <taxon>Rhabditida</taxon>
        <taxon>Tylenchina</taxon>
        <taxon>Tylenchomorpha</taxon>
        <taxon>Sphaerularioidea</taxon>
        <taxon>Anguinidae</taxon>
        <taxon>Anguininae</taxon>
        <taxon>Ditylenchus</taxon>
    </lineage>
</organism>
<dbReference type="Gene3D" id="3.40.50.300">
    <property type="entry name" value="P-loop containing nucleotide triphosphate hydrolases"/>
    <property type="match status" value="3"/>
</dbReference>
<dbReference type="Pfam" id="PF20173">
    <property type="entry name" value="ZnF_RZ-type"/>
    <property type="match status" value="1"/>
</dbReference>
<dbReference type="InterPro" id="IPR047187">
    <property type="entry name" value="SF1_C_Upf1"/>
</dbReference>
<dbReference type="InterPro" id="IPR046439">
    <property type="entry name" value="ZF_RZ_dom"/>
</dbReference>
<dbReference type="PROSITE" id="PS51981">
    <property type="entry name" value="ZF_RZ"/>
    <property type="match status" value="1"/>
</dbReference>
<keyword evidence="11" id="KW-0391">Immunity</keyword>
<evidence type="ECO:0000256" key="6">
    <source>
        <dbReference type="ARBA" id="ARBA00022771"/>
    </source>
</evidence>
<dbReference type="Pfam" id="PF25396">
    <property type="entry name" value="ZNFX1"/>
    <property type="match status" value="1"/>
</dbReference>
<dbReference type="GO" id="GO:0031380">
    <property type="term" value="C:nuclear RNA-directed RNA polymerase complex"/>
    <property type="evidence" value="ECO:0007669"/>
    <property type="project" value="TreeGrafter"/>
</dbReference>
<evidence type="ECO:0000256" key="5">
    <source>
        <dbReference type="ARBA" id="ARBA00022741"/>
    </source>
</evidence>
<feature type="domain" description="RZ-type" evidence="14">
    <location>
        <begin position="1911"/>
        <end position="1977"/>
    </location>
</feature>
<dbReference type="EMBL" id="JAKKPZ010000013">
    <property type="protein sequence ID" value="KAI1714330.1"/>
    <property type="molecule type" value="Genomic_DNA"/>
</dbReference>
<dbReference type="InterPro" id="IPR045055">
    <property type="entry name" value="DNA2/NAM7-like"/>
</dbReference>